<feature type="region of interest" description="Disordered" evidence="1">
    <location>
        <begin position="449"/>
        <end position="471"/>
    </location>
</feature>
<dbReference type="PANTHER" id="PTHR43308">
    <property type="entry name" value="OUTER MEMBRANE PROTEIN ALPHA-RELATED"/>
    <property type="match status" value="1"/>
</dbReference>
<dbReference type="PROSITE" id="PS51272">
    <property type="entry name" value="SLH"/>
    <property type="match status" value="3"/>
</dbReference>
<reference evidence="4 5" key="1">
    <citation type="submission" date="2019-10" db="EMBL/GenBank/DDBJ databases">
        <title>Description of Paenibacillus terricola sp. nov.</title>
        <authorList>
            <person name="Carlier A."/>
            <person name="Qi S."/>
        </authorList>
    </citation>
    <scope>NUCLEOTIDE SEQUENCE [LARGE SCALE GENOMIC DNA]</scope>
    <source>
        <strain evidence="4 5">LMG 31459</strain>
    </source>
</reference>
<dbReference type="PANTHER" id="PTHR43308:SF5">
    <property type="entry name" value="S-LAYER PROTEIN _ PEPTIDOGLYCAN ENDO-BETA-N-ACETYLGLUCOSAMINIDASE"/>
    <property type="match status" value="1"/>
</dbReference>
<dbReference type="RefSeq" id="WP_171718641.1">
    <property type="nucleotide sequence ID" value="NZ_WHOB01000059.1"/>
</dbReference>
<feature type="chain" id="PRO_5045971819" description="SLH domain-containing protein" evidence="2">
    <location>
        <begin position="26"/>
        <end position="776"/>
    </location>
</feature>
<dbReference type="Pfam" id="PF00395">
    <property type="entry name" value="SLH"/>
    <property type="match status" value="3"/>
</dbReference>
<dbReference type="InterPro" id="IPR001119">
    <property type="entry name" value="SLH_dom"/>
</dbReference>
<accession>A0ABX1YJB9</accession>
<evidence type="ECO:0000313" key="4">
    <source>
        <dbReference type="EMBL" id="NOU81132.1"/>
    </source>
</evidence>
<keyword evidence="2" id="KW-0732">Signal</keyword>
<organism evidence="4 5">
    <name type="scientific">Paenibacillus phytohabitans</name>
    <dbReference type="NCBI Taxonomy" id="2654978"/>
    <lineage>
        <taxon>Bacteria</taxon>
        <taxon>Bacillati</taxon>
        <taxon>Bacillota</taxon>
        <taxon>Bacilli</taxon>
        <taxon>Bacillales</taxon>
        <taxon>Paenibacillaceae</taxon>
        <taxon>Paenibacillus</taxon>
    </lineage>
</organism>
<dbReference type="EMBL" id="WHOB01000059">
    <property type="protein sequence ID" value="NOU81132.1"/>
    <property type="molecule type" value="Genomic_DNA"/>
</dbReference>
<gene>
    <name evidence="4" type="ORF">GC101_19915</name>
</gene>
<keyword evidence="5" id="KW-1185">Reference proteome</keyword>
<dbReference type="Proteomes" id="UP000596857">
    <property type="component" value="Unassembled WGS sequence"/>
</dbReference>
<proteinExistence type="predicted"/>
<feature type="domain" description="SLH" evidence="3">
    <location>
        <begin position="152"/>
        <end position="212"/>
    </location>
</feature>
<feature type="domain" description="SLH" evidence="3">
    <location>
        <begin position="27"/>
        <end position="86"/>
    </location>
</feature>
<sequence>MNFRSIVTVGLSLCLVLGSSGNSYAAADGTAGTDYEGHWAQKQINRWLEQGWLTGFADGSVKPDQEISRAEFVTLINRCFEITDGRKAAVFSDLPKTSWAYGEFSKAIGAGYIEGYEGAVRPNAPVTRQEAAMIIFRLMKFETPAQEALSQFSDSDQIAIWSRSEVTAAVNAGAMKGYPDGRFAPAKALTRAEAVSLLDNFTIPVGGGMPDATVTTPAVLGASDPTAIRDYKNVTISTYGVTLQNLLIHGDLLLDEAIGGGEVTLTNVEVKGKVIVHGADSVHLKDSALKQIIVQKKNGTARLVAEGSTLVTSVSAQSGVELEEGGGAGAGFTEINLPVSLPAGTLVTLSGIFGAVNIEVKGSVLHLKKGSVSTLNVAAAAVGLKVELDQGTTVTRAILNAATNVTGAGRVLAATVNEGAKGSSFANKPASLDGSQKDSITISAALPAVASSGGSNGSNGDSGSTGGNTTTPAALPLISGITVTQGPENMYTNSAAVLLNFEGLSPDIRAAADHPGYYFTAAAEAVPNPVNVYTRHLPDMSVRFSFPVSPEHLKDYMTIILYDRSNKAIGYNVVKLDLSAKYAVLNEQAIRFTSGVGITRDVRDGLIRDRIAVDGEWIAQHPEAKFYSYIANTQLPYITNAARDFNIKHVSSQILYLEQVTNDVYGISIESFADYAAPFYTVPDFQEQYMIVFYDDKMNVAGYYQGASVLTDQQAADTVAYKINQLPAAAALTLADKEAVNWTYGRYTGLTDAQKVLLEVTAANKIIALKAAADQL</sequence>
<comment type="caution">
    <text evidence="4">The sequence shown here is derived from an EMBL/GenBank/DDBJ whole genome shotgun (WGS) entry which is preliminary data.</text>
</comment>
<protein>
    <recommendedName>
        <fullName evidence="3">SLH domain-containing protein</fullName>
    </recommendedName>
</protein>
<evidence type="ECO:0000256" key="2">
    <source>
        <dbReference type="SAM" id="SignalP"/>
    </source>
</evidence>
<dbReference type="InterPro" id="IPR051465">
    <property type="entry name" value="Cell_Envelope_Struct_Comp"/>
</dbReference>
<evidence type="ECO:0000259" key="3">
    <source>
        <dbReference type="PROSITE" id="PS51272"/>
    </source>
</evidence>
<feature type="domain" description="SLH" evidence="3">
    <location>
        <begin position="87"/>
        <end position="149"/>
    </location>
</feature>
<evidence type="ECO:0000256" key="1">
    <source>
        <dbReference type="SAM" id="MobiDB-lite"/>
    </source>
</evidence>
<feature type="signal peptide" evidence="2">
    <location>
        <begin position="1"/>
        <end position="25"/>
    </location>
</feature>
<name>A0ABX1YJB9_9BACL</name>
<evidence type="ECO:0000313" key="5">
    <source>
        <dbReference type="Proteomes" id="UP000596857"/>
    </source>
</evidence>
<feature type="compositionally biased region" description="Low complexity" evidence="1">
    <location>
        <begin position="458"/>
        <end position="471"/>
    </location>
</feature>